<protein>
    <submittedName>
        <fullName evidence="1">Adenylate kinase family enzyme</fullName>
    </submittedName>
</protein>
<dbReference type="PANTHER" id="PTHR37816:SF2">
    <property type="entry name" value="DNA TOPOLOGY MODULATION PROTEIN FLAR-RELATED PROTEIN"/>
    <property type="match status" value="1"/>
</dbReference>
<keyword evidence="1" id="KW-0808">Transferase</keyword>
<organism evidence="1 2">
    <name type="scientific">Marihabitans asiaticum</name>
    <dbReference type="NCBI Taxonomy" id="415218"/>
    <lineage>
        <taxon>Bacteria</taxon>
        <taxon>Bacillati</taxon>
        <taxon>Actinomycetota</taxon>
        <taxon>Actinomycetes</taxon>
        <taxon>Micrococcales</taxon>
        <taxon>Intrasporangiaceae</taxon>
        <taxon>Marihabitans</taxon>
    </lineage>
</organism>
<dbReference type="Gene3D" id="3.40.50.300">
    <property type="entry name" value="P-loop containing nucleotide triphosphate hydrolases"/>
    <property type="match status" value="1"/>
</dbReference>
<dbReference type="PANTHER" id="PTHR37816">
    <property type="entry name" value="YALI0E33011P"/>
    <property type="match status" value="1"/>
</dbReference>
<dbReference type="Pfam" id="PF13238">
    <property type="entry name" value="AAA_18"/>
    <property type="match status" value="1"/>
</dbReference>
<gene>
    <name evidence="1" type="ORF">FB557_1749</name>
</gene>
<proteinExistence type="predicted"/>
<dbReference type="GO" id="GO:0016301">
    <property type="term" value="F:kinase activity"/>
    <property type="evidence" value="ECO:0007669"/>
    <property type="project" value="UniProtKB-KW"/>
</dbReference>
<dbReference type="InterPro" id="IPR052922">
    <property type="entry name" value="Cytidylate_Kinase-2"/>
</dbReference>
<dbReference type="InterPro" id="IPR027417">
    <property type="entry name" value="P-loop_NTPase"/>
</dbReference>
<dbReference type="Proteomes" id="UP000315628">
    <property type="component" value="Unassembled WGS sequence"/>
</dbReference>
<sequence>MLTLMPELPCRVLVTGAGGAGTTTLASALAARWSVPHADADDYYWLPTDPPYRDKREPEHRVDLMELLFLPRPAWALSGSVMGWQGAEDRVVDRVRAVVFLTLDPATRMARLEDRQRRRYGAEAIAPGGPLHEDHRAFLAWRAGYDDPHFDGRNILAHREWLSSIGRPVVELDAGAPPDELLRACESRLREVLT</sequence>
<accession>A0A560W9W2</accession>
<evidence type="ECO:0000313" key="1">
    <source>
        <dbReference type="EMBL" id="TWD14340.1"/>
    </source>
</evidence>
<dbReference type="AlphaFoldDB" id="A0A560W9W2"/>
<keyword evidence="1" id="KW-0418">Kinase</keyword>
<reference evidence="1 2" key="1">
    <citation type="submission" date="2019-06" db="EMBL/GenBank/DDBJ databases">
        <title>Sequencing the genomes of 1000 actinobacteria strains.</title>
        <authorList>
            <person name="Klenk H.-P."/>
        </authorList>
    </citation>
    <scope>NUCLEOTIDE SEQUENCE [LARGE SCALE GENOMIC DNA]</scope>
    <source>
        <strain evidence="1 2">DSM 18935</strain>
    </source>
</reference>
<dbReference type="EMBL" id="VIUW01000003">
    <property type="protein sequence ID" value="TWD14340.1"/>
    <property type="molecule type" value="Genomic_DNA"/>
</dbReference>
<dbReference type="SUPFAM" id="SSF52540">
    <property type="entry name" value="P-loop containing nucleoside triphosphate hydrolases"/>
    <property type="match status" value="1"/>
</dbReference>
<evidence type="ECO:0000313" key="2">
    <source>
        <dbReference type="Proteomes" id="UP000315628"/>
    </source>
</evidence>
<name>A0A560W9W2_9MICO</name>
<keyword evidence="2" id="KW-1185">Reference proteome</keyword>
<comment type="caution">
    <text evidence="1">The sequence shown here is derived from an EMBL/GenBank/DDBJ whole genome shotgun (WGS) entry which is preliminary data.</text>
</comment>